<protein>
    <submittedName>
        <fullName evidence="2">Uncharacterized protein</fullName>
    </submittedName>
</protein>
<dbReference type="Proteomes" id="UP000215453">
    <property type="component" value="Chromosome 4"/>
</dbReference>
<sequence length="259" mass="28248">MSEPSIRDDNTLAQHQDDKVQKKPTDDRGDNDAASESAELSGPPTKDGKQSADLETDTKSLIELGVGSDPVDAFLTATSDSMPANEYPNEEDEGMPYPEPTSALLHPSDFRPFFPLIEDTATDIQHHPTVHYLFSDDDPDILTAAALEILSDEQNEVEERFVVVDMSADGKEVVATSSFSPEWQALRTRVTQAPSWGDQTMAGDRGLMLRIEGREMGSGQRARKGDIKGLLQRFDQAMGGLDEALGNKAAQEESGHASR</sequence>
<dbReference type="EMBL" id="LT882679">
    <property type="protein sequence ID" value="SMY23718.1"/>
    <property type="molecule type" value="Genomic_DNA"/>
</dbReference>
<dbReference type="AlphaFoldDB" id="A0A1Y6LJV5"/>
<feature type="compositionally biased region" description="Basic and acidic residues" evidence="1">
    <location>
        <begin position="46"/>
        <end position="60"/>
    </location>
</feature>
<feature type="region of interest" description="Disordered" evidence="1">
    <location>
        <begin position="1"/>
        <end position="102"/>
    </location>
</feature>
<evidence type="ECO:0000313" key="2">
    <source>
        <dbReference type="EMBL" id="SMY23718.1"/>
    </source>
</evidence>
<gene>
    <name evidence="2" type="ORF">ZT1A5_G5158</name>
</gene>
<organism evidence="2 3">
    <name type="scientific">Zymoseptoria tritici ST99CH_1A5</name>
    <dbReference type="NCBI Taxonomy" id="1276529"/>
    <lineage>
        <taxon>Eukaryota</taxon>
        <taxon>Fungi</taxon>
        <taxon>Dikarya</taxon>
        <taxon>Ascomycota</taxon>
        <taxon>Pezizomycotina</taxon>
        <taxon>Dothideomycetes</taxon>
        <taxon>Dothideomycetidae</taxon>
        <taxon>Mycosphaerellales</taxon>
        <taxon>Mycosphaerellaceae</taxon>
        <taxon>Zymoseptoria</taxon>
    </lineage>
</organism>
<evidence type="ECO:0000256" key="1">
    <source>
        <dbReference type="SAM" id="MobiDB-lite"/>
    </source>
</evidence>
<evidence type="ECO:0000313" key="3">
    <source>
        <dbReference type="Proteomes" id="UP000215453"/>
    </source>
</evidence>
<accession>A0A1Y6LJV5</accession>
<name>A0A1Y6LJV5_ZYMTR</name>
<feature type="compositionally biased region" description="Basic and acidic residues" evidence="1">
    <location>
        <begin position="1"/>
        <end position="31"/>
    </location>
</feature>
<proteinExistence type="predicted"/>
<reference evidence="2 3" key="1">
    <citation type="submission" date="2016-10" db="EMBL/GenBank/DDBJ databases">
        <authorList>
            <person name="Varghese N."/>
        </authorList>
    </citation>
    <scope>NUCLEOTIDE SEQUENCE [LARGE SCALE GENOMIC DNA]</scope>
</reference>